<evidence type="ECO:0000256" key="1">
    <source>
        <dbReference type="PIRSR" id="PIRSR640198-1"/>
    </source>
</evidence>
<dbReference type="Gene3D" id="1.10.3290.10">
    <property type="entry name" value="Fido-like domain"/>
    <property type="match status" value="1"/>
</dbReference>
<dbReference type="InterPro" id="IPR040198">
    <property type="entry name" value="Fido_containing"/>
</dbReference>
<proteinExistence type="predicted"/>
<dbReference type="PANTHER" id="PTHR13504">
    <property type="entry name" value="FIDO DOMAIN-CONTAINING PROTEIN DDB_G0283145"/>
    <property type="match status" value="1"/>
</dbReference>
<feature type="active site" evidence="1">
    <location>
        <position position="188"/>
    </location>
</feature>
<organism evidence="5 6">
    <name type="scientific">Candidatus Acididesulfobacter diazotrophicus</name>
    <dbReference type="NCBI Taxonomy" id="2597226"/>
    <lineage>
        <taxon>Bacteria</taxon>
        <taxon>Deltaproteobacteria</taxon>
        <taxon>Candidatus Acidulodesulfobacterales</taxon>
        <taxon>Candidatus Acididesulfobacter</taxon>
    </lineage>
</organism>
<keyword evidence="2" id="KW-0547">Nucleotide-binding</keyword>
<evidence type="ECO:0000313" key="5">
    <source>
        <dbReference type="EMBL" id="RZD18046.1"/>
    </source>
</evidence>
<dbReference type="EMBL" id="SGBB01000015">
    <property type="protein sequence ID" value="RZD18046.1"/>
    <property type="molecule type" value="Genomic_DNA"/>
</dbReference>
<dbReference type="GO" id="GO:0005524">
    <property type="term" value="F:ATP binding"/>
    <property type="evidence" value="ECO:0007669"/>
    <property type="project" value="UniProtKB-KW"/>
</dbReference>
<dbReference type="Proteomes" id="UP000319296">
    <property type="component" value="Unassembled WGS sequence"/>
</dbReference>
<gene>
    <name evidence="5" type="ORF">EVG15_07810</name>
</gene>
<protein>
    <submittedName>
        <fullName evidence="5">Fic family protein</fullName>
    </submittedName>
</protein>
<feature type="binding site" evidence="2">
    <location>
        <position position="232"/>
    </location>
    <ligand>
        <name>ATP</name>
        <dbReference type="ChEBI" id="CHEBI:30616"/>
    </ligand>
</feature>
<comment type="caution">
    <text evidence="5">The sequence shown here is derived from an EMBL/GenBank/DDBJ whole genome shotgun (WGS) entry which is preliminary data.</text>
</comment>
<sequence>MPQLYLEVLKVSINEDITLKLQKIDVFKEDISRYKSIDNNLLNKLKDFYRVSSVYSTNAIEGNTLTESETKVIIEDGITIGGKTVREHLEAINSAKAYDFIYTLLSSDRITEDNILQIHKLVLSGIDDKNAGKYRQEAVFISGREYAPPPYKKVPELINMFIEKLNKHENEHVIIKAADLHAEFESIHPFMDGNGRTGRFILSLELIKNSYPPFIVYPVKRLDYINALRVYNNMKNYITEIRNFVAENIYETIKDLKRFLDNAIGKNESIINTQEDVFTKDLNNRLNKSKGFKR</sequence>
<reference evidence="5 6" key="1">
    <citation type="journal article" date="2019" name="ISME J.">
        <title>Insights into ecological role of a new deltaproteobacterial order Candidatus Acidulodesulfobacterales by metagenomics and metatranscriptomics.</title>
        <authorList>
            <person name="Tan S."/>
            <person name="Liu J."/>
            <person name="Fang Y."/>
            <person name="Hedlund B.P."/>
            <person name="Lian Z.H."/>
            <person name="Huang L.Y."/>
            <person name="Li J.T."/>
            <person name="Huang L.N."/>
            <person name="Li W.J."/>
            <person name="Jiang H.C."/>
            <person name="Dong H.L."/>
            <person name="Shu W.S."/>
        </authorList>
    </citation>
    <scope>NUCLEOTIDE SEQUENCE [LARGE SCALE GENOMIC DNA]</scope>
    <source>
        <strain evidence="5">AP1</strain>
    </source>
</reference>
<dbReference type="InterPro" id="IPR003812">
    <property type="entry name" value="Fido"/>
</dbReference>
<feature type="domain" description="Fido" evidence="4">
    <location>
        <begin position="110"/>
        <end position="247"/>
    </location>
</feature>
<dbReference type="SUPFAM" id="SSF140931">
    <property type="entry name" value="Fic-like"/>
    <property type="match status" value="1"/>
</dbReference>
<evidence type="ECO:0000256" key="2">
    <source>
        <dbReference type="PIRSR" id="PIRSR640198-2"/>
    </source>
</evidence>
<evidence type="ECO:0000313" key="6">
    <source>
        <dbReference type="Proteomes" id="UP000319296"/>
    </source>
</evidence>
<evidence type="ECO:0000256" key="3">
    <source>
        <dbReference type="PIRSR" id="PIRSR640198-3"/>
    </source>
</evidence>
<dbReference type="InterPro" id="IPR036597">
    <property type="entry name" value="Fido-like_dom_sf"/>
</dbReference>
<accession>A0A519BLC6</accession>
<evidence type="ECO:0000259" key="4">
    <source>
        <dbReference type="PROSITE" id="PS51459"/>
    </source>
</evidence>
<dbReference type="Pfam" id="PF02661">
    <property type="entry name" value="Fic"/>
    <property type="match status" value="1"/>
</dbReference>
<dbReference type="PANTHER" id="PTHR13504:SF38">
    <property type="entry name" value="FIDO DOMAIN-CONTAINING PROTEIN"/>
    <property type="match status" value="1"/>
</dbReference>
<name>A0A519BLC6_9DELT</name>
<feature type="binding site" evidence="2">
    <location>
        <begin position="192"/>
        <end position="199"/>
    </location>
    <ligand>
        <name>ATP</name>
        <dbReference type="ChEBI" id="CHEBI:30616"/>
    </ligand>
</feature>
<dbReference type="PROSITE" id="PS51459">
    <property type="entry name" value="FIDO"/>
    <property type="match status" value="1"/>
</dbReference>
<dbReference type="AlphaFoldDB" id="A0A519BLC6"/>
<feature type="site" description="Important for autoinhibition of adenylyltransferase activity" evidence="3">
    <location>
        <position position="61"/>
    </location>
</feature>
<keyword evidence="2" id="KW-0067">ATP-binding</keyword>